<evidence type="ECO:0000259" key="1">
    <source>
        <dbReference type="SMART" id="SM00858"/>
    </source>
</evidence>
<dbReference type="OrthoDB" id="2989382at2"/>
<keyword evidence="3" id="KW-1185">Reference proteome</keyword>
<accession>A0A235B1Z5</accession>
<name>A0A235B1Z5_9BACL</name>
<sequence>MQDAKRRAVIFAVVSIILATLAGLLFLQESNQLYAGLGAEQTVLVAKKDISSREPLRPDLFKTVSVPEKFINDSMVTNVAEVEGQVSVVPLGKGDQLSKNMLRPASQLSDPKKRMVLLRASERVQFDESFNSRDRVDIFVSYEHNPKTGKGQPQTRVFMKDKLVHGVSKGNKAIGLELSLKEARELIYAENFAHSIRVVKAPQKRK</sequence>
<dbReference type="Pfam" id="PF08666">
    <property type="entry name" value="SAF"/>
    <property type="match status" value="1"/>
</dbReference>
<dbReference type="AlphaFoldDB" id="A0A235B1Z5"/>
<proteinExistence type="predicted"/>
<protein>
    <recommendedName>
        <fullName evidence="1">SAF domain-containing protein</fullName>
    </recommendedName>
</protein>
<dbReference type="RefSeq" id="WP_094265729.1">
    <property type="nucleotide sequence ID" value="NZ_NOWF01000013.1"/>
</dbReference>
<dbReference type="CDD" id="cd11614">
    <property type="entry name" value="SAF_CpaB_FlgA_like"/>
    <property type="match status" value="1"/>
</dbReference>
<comment type="caution">
    <text evidence="2">The sequence shown here is derived from an EMBL/GenBank/DDBJ whole genome shotgun (WGS) entry which is preliminary data.</text>
</comment>
<evidence type="ECO:0000313" key="3">
    <source>
        <dbReference type="Proteomes" id="UP000215459"/>
    </source>
</evidence>
<dbReference type="Proteomes" id="UP000215459">
    <property type="component" value="Unassembled WGS sequence"/>
</dbReference>
<dbReference type="InterPro" id="IPR013974">
    <property type="entry name" value="SAF"/>
</dbReference>
<organism evidence="2 3">
    <name type="scientific">Paludifilum halophilum</name>
    <dbReference type="NCBI Taxonomy" id="1642702"/>
    <lineage>
        <taxon>Bacteria</taxon>
        <taxon>Bacillati</taxon>
        <taxon>Bacillota</taxon>
        <taxon>Bacilli</taxon>
        <taxon>Bacillales</taxon>
        <taxon>Thermoactinomycetaceae</taxon>
        <taxon>Paludifilum</taxon>
    </lineage>
</organism>
<evidence type="ECO:0000313" key="2">
    <source>
        <dbReference type="EMBL" id="OYD06328.1"/>
    </source>
</evidence>
<gene>
    <name evidence="2" type="ORF">CHM34_16555</name>
</gene>
<reference evidence="2 3" key="1">
    <citation type="submission" date="2017-07" db="EMBL/GenBank/DDBJ databases">
        <title>The genome sequence of Paludifilum halophilum highlights mechanisms for microbial adaptation to high salt environemnts.</title>
        <authorList>
            <person name="Belbahri L."/>
        </authorList>
    </citation>
    <scope>NUCLEOTIDE SEQUENCE [LARGE SCALE GENOMIC DNA]</scope>
    <source>
        <strain evidence="2 3">DSM 102817</strain>
    </source>
</reference>
<dbReference type="SMART" id="SM00858">
    <property type="entry name" value="SAF"/>
    <property type="match status" value="1"/>
</dbReference>
<dbReference type="EMBL" id="NOWF01000013">
    <property type="protein sequence ID" value="OYD06328.1"/>
    <property type="molecule type" value="Genomic_DNA"/>
</dbReference>
<dbReference type="Gene3D" id="3.90.1210.10">
    <property type="entry name" value="Antifreeze-like/N-acetylneuraminic acid synthase C-terminal domain"/>
    <property type="match status" value="1"/>
</dbReference>
<feature type="domain" description="SAF" evidence="1">
    <location>
        <begin position="41"/>
        <end position="103"/>
    </location>
</feature>